<dbReference type="PROSITE" id="PS50110">
    <property type="entry name" value="RESPONSE_REGULATORY"/>
    <property type="match status" value="1"/>
</dbReference>
<dbReference type="PIRSF" id="PIRSF036382">
    <property type="entry name" value="RR_antiterm"/>
    <property type="match status" value="1"/>
</dbReference>
<organism evidence="5 6">
    <name type="scientific">Candidatus Aquicultor secundus</name>
    <dbReference type="NCBI Taxonomy" id="1973895"/>
    <lineage>
        <taxon>Bacteria</taxon>
        <taxon>Bacillati</taxon>
        <taxon>Actinomycetota</taxon>
        <taxon>Candidatus Aquicultoria</taxon>
        <taxon>Candidatus Aquicultorales</taxon>
        <taxon>Candidatus Aquicultoraceae</taxon>
        <taxon>Candidatus Aquicultor</taxon>
    </lineage>
</organism>
<dbReference type="PROSITE" id="PS50921">
    <property type="entry name" value="ANTAR"/>
    <property type="match status" value="1"/>
</dbReference>
<protein>
    <submittedName>
        <fullName evidence="5">Response regulator</fullName>
    </submittedName>
</protein>
<dbReference type="InterPro" id="IPR011006">
    <property type="entry name" value="CheY-like_superfamily"/>
</dbReference>
<dbReference type="GO" id="GO:0006355">
    <property type="term" value="P:regulation of DNA-templated transcription"/>
    <property type="evidence" value="ECO:0007669"/>
    <property type="project" value="TreeGrafter"/>
</dbReference>
<keyword evidence="1" id="KW-0238">DNA-binding</keyword>
<evidence type="ECO:0000256" key="1">
    <source>
        <dbReference type="ARBA" id="ARBA00023125"/>
    </source>
</evidence>
<dbReference type="InterPro" id="IPR039420">
    <property type="entry name" value="WalR-like"/>
</dbReference>
<reference evidence="6" key="1">
    <citation type="submission" date="2017-09" db="EMBL/GenBank/DDBJ databases">
        <title>Depth-based differentiation of microbial function through sediment-hosted aquifers and enrichment of novel symbionts in the deep terrestrial subsurface.</title>
        <authorList>
            <person name="Probst A.J."/>
            <person name="Ladd B."/>
            <person name="Jarett J.K."/>
            <person name="Geller-Mcgrath D.E."/>
            <person name="Sieber C.M.K."/>
            <person name="Emerson J.B."/>
            <person name="Anantharaman K."/>
            <person name="Thomas B.C."/>
            <person name="Malmstrom R."/>
            <person name="Stieglmeier M."/>
            <person name="Klingl A."/>
            <person name="Woyke T."/>
            <person name="Ryan C.M."/>
            <person name="Banfield J.F."/>
        </authorList>
    </citation>
    <scope>NUCLEOTIDE SEQUENCE [LARGE SCALE GENOMIC DNA]</scope>
</reference>
<dbReference type="InterPro" id="IPR008327">
    <property type="entry name" value="Sig_transdc_resp-reg_antiterm"/>
</dbReference>
<dbReference type="GO" id="GO:0000156">
    <property type="term" value="F:phosphorelay response regulator activity"/>
    <property type="evidence" value="ECO:0007669"/>
    <property type="project" value="TreeGrafter"/>
</dbReference>
<comment type="caution">
    <text evidence="5">The sequence shown here is derived from an EMBL/GenBank/DDBJ whole genome shotgun (WGS) entry which is preliminary data.</text>
</comment>
<feature type="domain" description="Response regulatory" evidence="3">
    <location>
        <begin position="1"/>
        <end position="96"/>
    </location>
</feature>
<accession>A0A2M7TBM6</accession>
<dbReference type="EMBL" id="PFNG01000008">
    <property type="protein sequence ID" value="PIZ42546.1"/>
    <property type="molecule type" value="Genomic_DNA"/>
</dbReference>
<evidence type="ECO:0000259" key="4">
    <source>
        <dbReference type="PROSITE" id="PS50921"/>
    </source>
</evidence>
<evidence type="ECO:0000313" key="5">
    <source>
        <dbReference type="EMBL" id="PIZ42546.1"/>
    </source>
</evidence>
<dbReference type="InterPro" id="IPR005561">
    <property type="entry name" value="ANTAR"/>
</dbReference>
<dbReference type="GO" id="GO:0005829">
    <property type="term" value="C:cytosol"/>
    <property type="evidence" value="ECO:0007669"/>
    <property type="project" value="TreeGrafter"/>
</dbReference>
<evidence type="ECO:0000256" key="2">
    <source>
        <dbReference type="PROSITE-ProRule" id="PRU00169"/>
    </source>
</evidence>
<feature type="domain" description="ANTAR" evidence="4">
    <location>
        <begin position="102"/>
        <end position="163"/>
    </location>
</feature>
<dbReference type="Gene3D" id="1.10.10.10">
    <property type="entry name" value="Winged helix-like DNA-binding domain superfamily/Winged helix DNA-binding domain"/>
    <property type="match status" value="1"/>
</dbReference>
<dbReference type="GO" id="GO:0003723">
    <property type="term" value="F:RNA binding"/>
    <property type="evidence" value="ECO:0007669"/>
    <property type="project" value="InterPro"/>
</dbReference>
<dbReference type="Proteomes" id="UP000230956">
    <property type="component" value="Unassembled WGS sequence"/>
</dbReference>
<dbReference type="SMART" id="SM00448">
    <property type="entry name" value="REC"/>
    <property type="match status" value="1"/>
</dbReference>
<dbReference type="GO" id="GO:0000976">
    <property type="term" value="F:transcription cis-regulatory region binding"/>
    <property type="evidence" value="ECO:0007669"/>
    <property type="project" value="TreeGrafter"/>
</dbReference>
<feature type="modified residue" description="4-aspartylphosphate" evidence="2">
    <location>
        <position position="32"/>
    </location>
</feature>
<evidence type="ECO:0000259" key="3">
    <source>
        <dbReference type="PROSITE" id="PS50110"/>
    </source>
</evidence>
<dbReference type="Pfam" id="PF00072">
    <property type="entry name" value="Response_reg"/>
    <property type="match status" value="1"/>
</dbReference>
<dbReference type="GO" id="GO:0032993">
    <property type="term" value="C:protein-DNA complex"/>
    <property type="evidence" value="ECO:0007669"/>
    <property type="project" value="TreeGrafter"/>
</dbReference>
<sequence length="165" mass="17986">VELGHAVVGEAWDGETALELAETLHPDLAILDIKMPGMNGIEAARAITAAGICPVVMLTAYSQKSLVEEAIKAGAMAYLVKPFDKSDLMPAIEVARSRFLEMKELGGQVKGLEERLEARKIVERAKGVLMKEHGLNEADAFKQLQKWSMDKQLSLKQVAETVLGE</sequence>
<dbReference type="AlphaFoldDB" id="A0A2M7TBM6"/>
<dbReference type="Gene3D" id="3.40.50.2300">
    <property type="match status" value="1"/>
</dbReference>
<dbReference type="InterPro" id="IPR036388">
    <property type="entry name" value="WH-like_DNA-bd_sf"/>
</dbReference>
<keyword evidence="2" id="KW-0597">Phosphoprotein</keyword>
<evidence type="ECO:0000313" key="6">
    <source>
        <dbReference type="Proteomes" id="UP000230956"/>
    </source>
</evidence>
<dbReference type="SMART" id="SM01012">
    <property type="entry name" value="ANTAR"/>
    <property type="match status" value="1"/>
</dbReference>
<dbReference type="InterPro" id="IPR001789">
    <property type="entry name" value="Sig_transdc_resp-reg_receiver"/>
</dbReference>
<feature type="non-terminal residue" evidence="5">
    <location>
        <position position="1"/>
    </location>
</feature>
<dbReference type="PANTHER" id="PTHR48111:SF69">
    <property type="entry name" value="RESPONSE REGULATOR RECEIVER"/>
    <property type="match status" value="1"/>
</dbReference>
<gene>
    <name evidence="5" type="ORF">COY37_00250</name>
</gene>
<dbReference type="SUPFAM" id="SSF52172">
    <property type="entry name" value="CheY-like"/>
    <property type="match status" value="1"/>
</dbReference>
<dbReference type="PANTHER" id="PTHR48111">
    <property type="entry name" value="REGULATOR OF RPOS"/>
    <property type="match status" value="1"/>
</dbReference>
<proteinExistence type="predicted"/>
<dbReference type="RefSeq" id="WP_286975442.1">
    <property type="nucleotide sequence ID" value="NZ_PFNG01000008.1"/>
</dbReference>
<name>A0A2M7TBM6_9ACTN</name>
<dbReference type="Pfam" id="PF03861">
    <property type="entry name" value="ANTAR"/>
    <property type="match status" value="1"/>
</dbReference>